<gene>
    <name evidence="1" type="ORF">TPER_HE00366</name>
</gene>
<protein>
    <recommendedName>
        <fullName evidence="3">DUF721 domain-containing protein</fullName>
    </recommendedName>
</protein>
<proteinExistence type="predicted"/>
<dbReference type="RefSeq" id="WP_067567896.1">
    <property type="nucleotide sequence ID" value="NZ_LN999835.1"/>
</dbReference>
<keyword evidence="2" id="KW-1185">Reference proteome</keyword>
<accession>A0A143WWJ7</accession>
<sequence length="173" mass="19467">MRASRPYPINMLFIDAAETSSVSLVLLQQRAIMLLKLNRTVSVLLPITLRPWCRVANFRQSVLVLETANASWKMRLRYEQTKLLSALRAQSLPLLSAIDIRINPSLAKGANLSKKNNSSIQQSFRPHEEEIIRLSMKSAVSIINVAARSKGTLKSALERLAKLVRENSDHTTF</sequence>
<dbReference type="Proteomes" id="UP000095477">
    <property type="component" value="Chromosome I"/>
</dbReference>
<dbReference type="AlphaFoldDB" id="A0A143WWJ7"/>
<evidence type="ECO:0008006" key="3">
    <source>
        <dbReference type="Google" id="ProtNLM"/>
    </source>
</evidence>
<dbReference type="PATRIC" id="fig|1778263.3.peg.364"/>
<dbReference type="OrthoDB" id="5767011at2"/>
<dbReference type="EMBL" id="LN999835">
    <property type="protein sequence ID" value="CUX97284.1"/>
    <property type="molecule type" value="Genomic_DNA"/>
</dbReference>
<dbReference type="KEGG" id="hed:TPER_HE00366"/>
<name>A0A143WWJ7_9ENTR</name>
<dbReference type="InterPro" id="IPR007922">
    <property type="entry name" value="DciA-like"/>
</dbReference>
<evidence type="ECO:0000313" key="1">
    <source>
        <dbReference type="EMBL" id="CUX97284.1"/>
    </source>
</evidence>
<organism evidence="1 2">
    <name type="scientific">Candidatus Hoaglandella endobia</name>
    <dbReference type="NCBI Taxonomy" id="1778263"/>
    <lineage>
        <taxon>Bacteria</taxon>
        <taxon>Pseudomonadati</taxon>
        <taxon>Pseudomonadota</taxon>
        <taxon>Gammaproteobacteria</taxon>
        <taxon>Enterobacterales</taxon>
        <taxon>Enterobacteriaceae</taxon>
        <taxon>Candidatus Hoaglandella</taxon>
    </lineage>
</organism>
<dbReference type="STRING" id="1778263.TPER_HE00366"/>
<reference evidence="2" key="1">
    <citation type="submission" date="2016-01" db="EMBL/GenBank/DDBJ databases">
        <authorList>
            <person name="Husnik F."/>
        </authorList>
    </citation>
    <scope>NUCLEOTIDE SEQUENCE [LARGE SCALE GENOMIC DNA]</scope>
</reference>
<dbReference type="Pfam" id="PF05258">
    <property type="entry name" value="DciA"/>
    <property type="match status" value="1"/>
</dbReference>
<evidence type="ECO:0000313" key="2">
    <source>
        <dbReference type="Proteomes" id="UP000095477"/>
    </source>
</evidence>